<reference evidence="1" key="1">
    <citation type="journal article" date="2019" name="Plant Mol. Biol.">
        <title>Caught in action: fine-scale plastome evolution in the parasitic plants of Cuscuta section Ceratophorae (Convolvulaceae).</title>
        <authorList>
            <person name="Banerjee A."/>
            <person name="Stefanovic S."/>
        </authorList>
    </citation>
    <scope>NUCLEOTIDE SEQUENCE</scope>
</reference>
<protein>
    <submittedName>
        <fullName evidence="1">Ribosomal protein L36</fullName>
    </submittedName>
</protein>
<evidence type="ECO:0000313" key="1">
    <source>
        <dbReference type="EMBL" id="QCW07704.1"/>
    </source>
</evidence>
<accession>A0A4Y5N1P2</accession>
<keyword evidence="1" id="KW-0689">Ribosomal protein</keyword>
<sequence length="40" mass="4819">MKKKKRSSVQKTRDKCWASRTNFSIICSNPRHKYGNKYKN</sequence>
<dbReference type="RefSeq" id="YP_009663759.1">
    <property type="nucleotide sequence ID" value="NC_042948.1"/>
</dbReference>
<dbReference type="GeneID" id="40512671"/>
<dbReference type="AlphaFoldDB" id="A0A4Y5N1P2"/>
<geneLocation type="plastid" evidence="1"/>
<gene>
    <name evidence="1" type="primary">rpl36</name>
</gene>
<keyword evidence="1" id="KW-0687">Ribonucleoprotein</keyword>
<proteinExistence type="predicted"/>
<dbReference type="GO" id="GO:0005840">
    <property type="term" value="C:ribosome"/>
    <property type="evidence" value="ECO:0007669"/>
    <property type="project" value="UniProtKB-KW"/>
</dbReference>
<dbReference type="EMBL" id="MK881073">
    <property type="protein sequence ID" value="QCW07704.1"/>
    <property type="molecule type" value="Genomic_DNA"/>
</dbReference>
<organism evidence="1">
    <name type="scientific">Cuscuta erosa</name>
    <dbReference type="NCBI Taxonomy" id="437626"/>
    <lineage>
        <taxon>Eukaryota</taxon>
        <taxon>Viridiplantae</taxon>
        <taxon>Streptophyta</taxon>
        <taxon>Embryophyta</taxon>
        <taxon>Tracheophyta</taxon>
        <taxon>Spermatophyta</taxon>
        <taxon>Magnoliopsida</taxon>
        <taxon>eudicotyledons</taxon>
        <taxon>Gunneridae</taxon>
        <taxon>Pentapetalae</taxon>
        <taxon>asterids</taxon>
        <taxon>lamiids</taxon>
        <taxon>Solanales</taxon>
        <taxon>Convolvulaceae</taxon>
        <taxon>Cuscuteae</taxon>
        <taxon>Cuscuta</taxon>
        <taxon>Cuscuta subgen. Grammica</taxon>
        <taxon>Cuscuta sect. Ceratophorae</taxon>
    </lineage>
</organism>
<keyword evidence="1" id="KW-0934">Plastid</keyword>
<name>A0A4Y5N1P2_9ASTE</name>